<dbReference type="Pfam" id="PF06707">
    <property type="entry name" value="DUF1194"/>
    <property type="match status" value="1"/>
</dbReference>
<evidence type="ECO:0000259" key="2">
    <source>
        <dbReference type="PROSITE" id="PS50234"/>
    </source>
</evidence>
<dbReference type="SUPFAM" id="SSF53300">
    <property type="entry name" value="vWA-like"/>
    <property type="match status" value="1"/>
</dbReference>
<dbReference type="InterPro" id="IPR002035">
    <property type="entry name" value="VWF_A"/>
</dbReference>
<feature type="chain" id="PRO_5016852794" evidence="1">
    <location>
        <begin position="18"/>
        <end position="243"/>
    </location>
</feature>
<dbReference type="OrthoDB" id="9792179at2"/>
<dbReference type="PROSITE" id="PS50234">
    <property type="entry name" value="VWFA"/>
    <property type="match status" value="1"/>
</dbReference>
<dbReference type="Proteomes" id="UP000253977">
    <property type="component" value="Unassembled WGS sequence"/>
</dbReference>
<evidence type="ECO:0000313" key="3">
    <source>
        <dbReference type="EMBL" id="RDD65879.1"/>
    </source>
</evidence>
<organism evidence="3 4">
    <name type="scientific">Thalassococcus profundi</name>
    <dbReference type="NCBI Taxonomy" id="2282382"/>
    <lineage>
        <taxon>Bacteria</taxon>
        <taxon>Pseudomonadati</taxon>
        <taxon>Pseudomonadota</taxon>
        <taxon>Alphaproteobacteria</taxon>
        <taxon>Rhodobacterales</taxon>
        <taxon>Roseobacteraceae</taxon>
        <taxon>Thalassococcus</taxon>
    </lineage>
</organism>
<proteinExistence type="predicted"/>
<dbReference type="InterPro" id="IPR036465">
    <property type="entry name" value="vWFA_dom_sf"/>
</dbReference>
<protein>
    <submittedName>
        <fullName evidence="3">DUF1194 domain-containing protein</fullName>
    </submittedName>
</protein>
<keyword evidence="1" id="KW-0732">Signal</keyword>
<evidence type="ECO:0000313" key="4">
    <source>
        <dbReference type="Proteomes" id="UP000253977"/>
    </source>
</evidence>
<dbReference type="Gene3D" id="3.40.50.410">
    <property type="entry name" value="von Willebrand factor, type A domain"/>
    <property type="match status" value="1"/>
</dbReference>
<sequence length="243" mass="25931">MRRLALLLSLWAGAAQADCRQALALGMDVSGSVDAQDYALQMQGLAAALEHPQVRAALLSRPALPVRLAVFEWSGPADQHLTLDWRAIDSAAALDAVARSLRDADRGPGDPSTALGSAMRYGEALLAQQPACWRRTLDLSGDGLSNTGPRPQDVRGALPRDVTVNALVIGLPERPGQVSPGLGQLTSYFRAYVIHGTDAFVETALGFEDFEASMVRKLLRELTDLPVSRGPATGPVREARADQ</sequence>
<feature type="domain" description="VWFA" evidence="2">
    <location>
        <begin position="22"/>
        <end position="222"/>
    </location>
</feature>
<dbReference type="InterPro" id="IPR010607">
    <property type="entry name" value="DUF1194"/>
</dbReference>
<name>A0A369TKL5_9RHOB</name>
<comment type="caution">
    <text evidence="3">The sequence shown here is derived from an EMBL/GenBank/DDBJ whole genome shotgun (WGS) entry which is preliminary data.</text>
</comment>
<dbReference type="AlphaFoldDB" id="A0A369TKL5"/>
<evidence type="ECO:0000256" key="1">
    <source>
        <dbReference type="SAM" id="SignalP"/>
    </source>
</evidence>
<dbReference type="RefSeq" id="WP_114511443.1">
    <property type="nucleotide sequence ID" value="NZ_QPMK01000009.1"/>
</dbReference>
<dbReference type="EMBL" id="QPMK01000009">
    <property type="protein sequence ID" value="RDD65879.1"/>
    <property type="molecule type" value="Genomic_DNA"/>
</dbReference>
<reference evidence="3 4" key="1">
    <citation type="submission" date="2018-07" db="EMBL/GenBank/DDBJ databases">
        <title>Thalassococcus profundi sp. nov., a marine bacterium isolated from deep seawater of Okinawa Trough.</title>
        <authorList>
            <person name="Yu M."/>
        </authorList>
    </citation>
    <scope>NUCLEOTIDE SEQUENCE [LARGE SCALE GENOMIC DNA]</scope>
    <source>
        <strain evidence="3 4">WRAS1</strain>
    </source>
</reference>
<gene>
    <name evidence="3" type="ORF">DU478_13270</name>
</gene>
<keyword evidence="4" id="KW-1185">Reference proteome</keyword>
<feature type="signal peptide" evidence="1">
    <location>
        <begin position="1"/>
        <end position="17"/>
    </location>
</feature>
<accession>A0A369TKL5</accession>